<evidence type="ECO:0000313" key="2">
    <source>
        <dbReference type="EMBL" id="GAA4235170.1"/>
    </source>
</evidence>
<gene>
    <name evidence="2" type="ORF">GCM10022254_41840</name>
</gene>
<feature type="region of interest" description="Disordered" evidence="1">
    <location>
        <begin position="197"/>
        <end position="220"/>
    </location>
</feature>
<proteinExistence type="predicted"/>
<evidence type="ECO:0000313" key="3">
    <source>
        <dbReference type="Proteomes" id="UP001501710"/>
    </source>
</evidence>
<feature type="compositionally biased region" description="Low complexity" evidence="1">
    <location>
        <begin position="91"/>
        <end position="100"/>
    </location>
</feature>
<dbReference type="EMBL" id="BAABAS010000012">
    <property type="protein sequence ID" value="GAA4235170.1"/>
    <property type="molecule type" value="Genomic_DNA"/>
</dbReference>
<accession>A0ABP8C7N6</accession>
<sequence length="321" mass="32542">MEPAPIRDGAIRPEGRPCRALPPALVRLMAVAGLAFAGWMALSALNNAAHAAQPNTAQPNTAQPNTAAHMARIGVPDQGAAAVPSRPTETGADSGSGSDSADARGTGDLIARPLGGGRTVRSLGSRVDGVTGAVGDQELGDHPLQYVRDQRQDVFDDKDRVIHRVQSLGDSAGIPQVRVTGVEPAPVVRGVTRGIVDADPADGLQPSEPVTPEPEKAASGDHAGARAKLGTVAPPLFTGHADGSDQGGCAGCRGDRHGPVLPAGQDEPWSGSGGGHQLSPVADLMRGGRYPAVTAAVDTSMLDRTALTDVFAPGGPSVVPD</sequence>
<protein>
    <submittedName>
        <fullName evidence="2">Uncharacterized protein</fullName>
    </submittedName>
</protein>
<keyword evidence="3" id="KW-1185">Reference proteome</keyword>
<evidence type="ECO:0000256" key="1">
    <source>
        <dbReference type="SAM" id="MobiDB-lite"/>
    </source>
</evidence>
<organism evidence="2 3">
    <name type="scientific">Actinomadura meridiana</name>
    <dbReference type="NCBI Taxonomy" id="559626"/>
    <lineage>
        <taxon>Bacteria</taxon>
        <taxon>Bacillati</taxon>
        <taxon>Actinomycetota</taxon>
        <taxon>Actinomycetes</taxon>
        <taxon>Streptosporangiales</taxon>
        <taxon>Thermomonosporaceae</taxon>
        <taxon>Actinomadura</taxon>
    </lineage>
</organism>
<dbReference type="Proteomes" id="UP001501710">
    <property type="component" value="Unassembled WGS sequence"/>
</dbReference>
<comment type="caution">
    <text evidence="2">The sequence shown here is derived from an EMBL/GenBank/DDBJ whole genome shotgun (WGS) entry which is preliminary data.</text>
</comment>
<feature type="region of interest" description="Disordered" evidence="1">
    <location>
        <begin position="78"/>
        <end position="123"/>
    </location>
</feature>
<reference evidence="3" key="1">
    <citation type="journal article" date="2019" name="Int. J. Syst. Evol. Microbiol.">
        <title>The Global Catalogue of Microorganisms (GCM) 10K type strain sequencing project: providing services to taxonomists for standard genome sequencing and annotation.</title>
        <authorList>
            <consortium name="The Broad Institute Genomics Platform"/>
            <consortium name="The Broad Institute Genome Sequencing Center for Infectious Disease"/>
            <person name="Wu L."/>
            <person name="Ma J."/>
        </authorList>
    </citation>
    <scope>NUCLEOTIDE SEQUENCE [LARGE SCALE GENOMIC DNA]</scope>
    <source>
        <strain evidence="3">JCM 17440</strain>
    </source>
</reference>
<name>A0ABP8C7N6_9ACTN</name>
<feature type="region of interest" description="Disordered" evidence="1">
    <location>
        <begin position="248"/>
        <end position="282"/>
    </location>
</feature>
<dbReference type="RefSeq" id="WP_344899131.1">
    <property type="nucleotide sequence ID" value="NZ_BAABAS010000012.1"/>
</dbReference>